<protein>
    <submittedName>
        <fullName evidence="5">4'-phosphopantetheinyl transferase superfamily protein</fullName>
    </submittedName>
</protein>
<dbReference type="Pfam" id="PF22624">
    <property type="entry name" value="AASDHPPT_N"/>
    <property type="match status" value="1"/>
</dbReference>
<dbReference type="EMBL" id="SPDV01000010">
    <property type="protein sequence ID" value="TFI59012.1"/>
    <property type="molecule type" value="Genomic_DNA"/>
</dbReference>
<dbReference type="InterPro" id="IPR008278">
    <property type="entry name" value="4-PPantetheinyl_Trfase_dom"/>
</dbReference>
<evidence type="ECO:0000313" key="6">
    <source>
        <dbReference type="Proteomes" id="UP000298213"/>
    </source>
</evidence>
<sequence length="229" mass="24970">MSLDLVLFELDLPAREIESLAASLDEGEQVRAAAYRSPRDRRRFIARRGQLRRLLAERLGGMPHRLQFRSNPWGKPFLAEQPSLHFSLSSSGELALFASAWGREVGCDIERKDPALALPGVAQRFFSPAEQEALASLADEQWVDGFFNCWTRKEAYVKALGLGLSCPLDGFTVSVAPGESGRLIDAEPGWSLCSFAPAPRYQAAVVLRGEAADVGALACRGLQPTARAA</sequence>
<dbReference type="PANTHER" id="PTHR12215">
    <property type="entry name" value="PHOSPHOPANTETHEINE TRANSFERASE"/>
    <property type="match status" value="1"/>
</dbReference>
<gene>
    <name evidence="5" type="ORF">E2493_07115</name>
</gene>
<keyword evidence="2 5" id="KW-0808">Transferase</keyword>
<evidence type="ECO:0000313" key="5">
    <source>
        <dbReference type="EMBL" id="TFI59012.1"/>
    </source>
</evidence>
<dbReference type="Gene3D" id="3.90.470.20">
    <property type="entry name" value="4'-phosphopantetheinyl transferase domain"/>
    <property type="match status" value="2"/>
</dbReference>
<dbReference type="InterPro" id="IPR037143">
    <property type="entry name" value="4-PPantetheinyl_Trfase_dom_sf"/>
</dbReference>
<evidence type="ECO:0000259" key="4">
    <source>
        <dbReference type="Pfam" id="PF22624"/>
    </source>
</evidence>
<evidence type="ECO:0000256" key="2">
    <source>
        <dbReference type="ARBA" id="ARBA00022679"/>
    </source>
</evidence>
<feature type="domain" description="4'-phosphopantetheinyl transferase N-terminal" evidence="4">
    <location>
        <begin position="16"/>
        <end position="100"/>
    </location>
</feature>
<dbReference type="PANTHER" id="PTHR12215:SF10">
    <property type="entry name" value="L-AMINOADIPATE-SEMIALDEHYDE DEHYDROGENASE-PHOSPHOPANTETHEINYL TRANSFERASE"/>
    <property type="match status" value="1"/>
</dbReference>
<comment type="caution">
    <text evidence="5">The sequence shown here is derived from an EMBL/GenBank/DDBJ whole genome shotgun (WGS) entry which is preliminary data.</text>
</comment>
<accession>A0A4Y8ZUM2</accession>
<dbReference type="GO" id="GO:0000287">
    <property type="term" value="F:magnesium ion binding"/>
    <property type="evidence" value="ECO:0007669"/>
    <property type="project" value="InterPro"/>
</dbReference>
<dbReference type="GO" id="GO:0008897">
    <property type="term" value="F:holo-[acyl-carrier-protein] synthase activity"/>
    <property type="evidence" value="ECO:0007669"/>
    <property type="project" value="InterPro"/>
</dbReference>
<dbReference type="OrthoDB" id="9808281at2"/>
<evidence type="ECO:0000256" key="1">
    <source>
        <dbReference type="ARBA" id="ARBA00010990"/>
    </source>
</evidence>
<organism evidence="5 6">
    <name type="scientific">Sphingomonas parva</name>
    <dbReference type="NCBI Taxonomy" id="2555898"/>
    <lineage>
        <taxon>Bacteria</taxon>
        <taxon>Pseudomonadati</taxon>
        <taxon>Pseudomonadota</taxon>
        <taxon>Alphaproteobacteria</taxon>
        <taxon>Sphingomonadales</taxon>
        <taxon>Sphingomonadaceae</taxon>
        <taxon>Sphingomonas</taxon>
    </lineage>
</organism>
<dbReference type="RefSeq" id="WP_135085151.1">
    <property type="nucleotide sequence ID" value="NZ_SPDV01000010.1"/>
</dbReference>
<reference evidence="5 6" key="1">
    <citation type="submission" date="2019-03" db="EMBL/GenBank/DDBJ databases">
        <title>Genome sequence of Sphingomonas sp. 17J27-24.</title>
        <authorList>
            <person name="Kim M."/>
            <person name="Maeng S."/>
            <person name="Sathiyaraj S."/>
        </authorList>
    </citation>
    <scope>NUCLEOTIDE SEQUENCE [LARGE SCALE GENOMIC DNA]</scope>
    <source>
        <strain evidence="5 6">17J27-24</strain>
    </source>
</reference>
<dbReference type="Proteomes" id="UP000298213">
    <property type="component" value="Unassembled WGS sequence"/>
</dbReference>
<feature type="domain" description="4'-phosphopantetheinyl transferase" evidence="3">
    <location>
        <begin position="105"/>
        <end position="185"/>
    </location>
</feature>
<comment type="similarity">
    <text evidence="1">Belongs to the P-Pant transferase superfamily. Gsp/Sfp/HetI/AcpT family.</text>
</comment>
<dbReference type="SUPFAM" id="SSF56214">
    <property type="entry name" value="4'-phosphopantetheinyl transferase"/>
    <property type="match status" value="2"/>
</dbReference>
<dbReference type="Pfam" id="PF01648">
    <property type="entry name" value="ACPS"/>
    <property type="match status" value="1"/>
</dbReference>
<dbReference type="GO" id="GO:0019878">
    <property type="term" value="P:lysine biosynthetic process via aminoadipic acid"/>
    <property type="evidence" value="ECO:0007669"/>
    <property type="project" value="TreeGrafter"/>
</dbReference>
<name>A0A4Y8ZUM2_9SPHN</name>
<dbReference type="AlphaFoldDB" id="A0A4Y8ZUM2"/>
<keyword evidence="6" id="KW-1185">Reference proteome</keyword>
<dbReference type="InterPro" id="IPR055066">
    <property type="entry name" value="AASDHPPT_N"/>
</dbReference>
<evidence type="ECO:0000259" key="3">
    <source>
        <dbReference type="Pfam" id="PF01648"/>
    </source>
</evidence>
<dbReference type="GO" id="GO:0005829">
    <property type="term" value="C:cytosol"/>
    <property type="evidence" value="ECO:0007669"/>
    <property type="project" value="TreeGrafter"/>
</dbReference>
<dbReference type="InterPro" id="IPR050559">
    <property type="entry name" value="P-Pant_transferase_sf"/>
</dbReference>
<proteinExistence type="inferred from homology"/>